<reference evidence="2" key="1">
    <citation type="submission" date="2022-01" db="EMBL/GenBank/DDBJ databases">
        <title>Genome Sequence Resource for Two Populations of Ditylenchus destructor, the Migratory Endoparasitic Phytonematode.</title>
        <authorList>
            <person name="Zhang H."/>
            <person name="Lin R."/>
            <person name="Xie B."/>
        </authorList>
    </citation>
    <scope>NUCLEOTIDE SEQUENCE</scope>
    <source>
        <strain evidence="2">BazhouSP</strain>
    </source>
</reference>
<evidence type="ECO:0000259" key="1">
    <source>
        <dbReference type="PROSITE" id="PS51340"/>
    </source>
</evidence>
<keyword evidence="3" id="KW-1185">Reference proteome</keyword>
<accession>A0AAD4R2Y3</accession>
<name>A0AAD4R2Y3_9BILA</name>
<organism evidence="2 3">
    <name type="scientific">Ditylenchus destructor</name>
    <dbReference type="NCBI Taxonomy" id="166010"/>
    <lineage>
        <taxon>Eukaryota</taxon>
        <taxon>Metazoa</taxon>
        <taxon>Ecdysozoa</taxon>
        <taxon>Nematoda</taxon>
        <taxon>Chromadorea</taxon>
        <taxon>Rhabditida</taxon>
        <taxon>Tylenchina</taxon>
        <taxon>Tylenchomorpha</taxon>
        <taxon>Sphaerularioidea</taxon>
        <taxon>Anguinidae</taxon>
        <taxon>Anguininae</taxon>
        <taxon>Ditylenchus</taxon>
    </lineage>
</organism>
<dbReference type="InterPro" id="IPR005302">
    <property type="entry name" value="MoCF_Sase_C"/>
</dbReference>
<dbReference type="EMBL" id="JAKKPZ010000048">
    <property type="protein sequence ID" value="KAI1706390.1"/>
    <property type="molecule type" value="Genomic_DNA"/>
</dbReference>
<dbReference type="GO" id="GO:0030151">
    <property type="term" value="F:molybdenum ion binding"/>
    <property type="evidence" value="ECO:0007669"/>
    <property type="project" value="InterPro"/>
</dbReference>
<gene>
    <name evidence="2" type="ORF">DdX_13049</name>
</gene>
<evidence type="ECO:0000313" key="2">
    <source>
        <dbReference type="EMBL" id="KAI1706390.1"/>
    </source>
</evidence>
<comment type="caution">
    <text evidence="2">The sequence shown here is derived from an EMBL/GenBank/DDBJ whole genome shotgun (WGS) entry which is preliminary data.</text>
</comment>
<dbReference type="Pfam" id="PF03473">
    <property type="entry name" value="MOSC"/>
    <property type="match status" value="1"/>
</dbReference>
<evidence type="ECO:0000313" key="3">
    <source>
        <dbReference type="Proteomes" id="UP001201812"/>
    </source>
</evidence>
<proteinExistence type="predicted"/>
<feature type="domain" description="MOSC" evidence="1">
    <location>
        <begin position="29"/>
        <end position="205"/>
    </location>
</feature>
<dbReference type="GO" id="GO:0030170">
    <property type="term" value="F:pyridoxal phosphate binding"/>
    <property type="evidence" value="ECO:0007669"/>
    <property type="project" value="InterPro"/>
</dbReference>
<dbReference type="PROSITE" id="PS51340">
    <property type="entry name" value="MOSC"/>
    <property type="match status" value="1"/>
</dbReference>
<dbReference type="GO" id="GO:0003824">
    <property type="term" value="F:catalytic activity"/>
    <property type="evidence" value="ECO:0007669"/>
    <property type="project" value="InterPro"/>
</dbReference>
<sequence>MLAFEVVIYGGSQVSEWLETLDPSFGSNTLLVGSRISTLSENHGILQTSAKSFSNQAEYLLVTSASINALSRATGLDWETVMRRFRPNFVIETYNVESDTRTPSELPFQEDTFSEVHIGSVGFDVSGPCTRCQMICIDQETGEKDPNILVSLRDMRREYAQCTPSASKLAFGVYLSLKRNKDDKRIKVLLLSNTELRVGSPVRISYKTMMHNSMKAHVTHT</sequence>
<dbReference type="AlphaFoldDB" id="A0AAD4R2Y3"/>
<protein>
    <submittedName>
        <fullName evidence="2">MOSC domain-containing protein</fullName>
    </submittedName>
</protein>
<dbReference type="Proteomes" id="UP001201812">
    <property type="component" value="Unassembled WGS sequence"/>
</dbReference>